<dbReference type="Proteomes" id="UP000249725">
    <property type="component" value="Unassembled WGS sequence"/>
</dbReference>
<keyword evidence="2" id="KW-1185">Reference proteome</keyword>
<sequence length="223" mass="25339">MQSLRELIERHSDENSEFRYYIGNIEKAERNEIDHPDVTIECCAALFQGLSKTIVKRLAPEQYGSEFENLSIGRQVKAALRCLAAGDETVELAFPVAAENLVRIIGELRNQRGDISHGRLVPKELQSDRSLARLVLNVTEPLLRYMLATYFALQPQRRLVSDYEENGIFNAWLDEQNPLLGRVSYSRALFDQYPEEYLIQLQDYLDQSAEIGDVPAGDGSSND</sequence>
<name>A0A328AEV1_9CAUL</name>
<dbReference type="RefSeq" id="WP_111515843.1">
    <property type="nucleotide sequence ID" value="NZ_QFYR01000004.1"/>
</dbReference>
<comment type="caution">
    <text evidence="1">The sequence shown here is derived from an EMBL/GenBank/DDBJ whole genome shotgun (WGS) entry which is preliminary data.</text>
</comment>
<proteinExistence type="predicted"/>
<dbReference type="EMBL" id="QFYR01000004">
    <property type="protein sequence ID" value="RAK51308.1"/>
    <property type="molecule type" value="Genomic_DNA"/>
</dbReference>
<evidence type="ECO:0000313" key="2">
    <source>
        <dbReference type="Proteomes" id="UP000249725"/>
    </source>
</evidence>
<evidence type="ECO:0000313" key="1">
    <source>
        <dbReference type="EMBL" id="RAK51308.1"/>
    </source>
</evidence>
<dbReference type="OrthoDB" id="6689311at2"/>
<protein>
    <submittedName>
        <fullName evidence="1">Uncharacterized protein</fullName>
    </submittedName>
</protein>
<gene>
    <name evidence="1" type="ORF">DJ018_15295</name>
</gene>
<reference evidence="2" key="1">
    <citation type="submission" date="2018-05" db="EMBL/GenBank/DDBJ databases">
        <authorList>
            <person name="Li X."/>
        </authorList>
    </citation>
    <scope>NUCLEOTIDE SEQUENCE [LARGE SCALE GENOMIC DNA]</scope>
    <source>
        <strain evidence="2">YIM 73061</strain>
    </source>
</reference>
<accession>A0A328AEV1</accession>
<organism evidence="1 2">
    <name type="scientific">Phenylobacterium deserti</name>
    <dbReference type="NCBI Taxonomy" id="1914756"/>
    <lineage>
        <taxon>Bacteria</taxon>
        <taxon>Pseudomonadati</taxon>
        <taxon>Pseudomonadota</taxon>
        <taxon>Alphaproteobacteria</taxon>
        <taxon>Caulobacterales</taxon>
        <taxon>Caulobacteraceae</taxon>
        <taxon>Phenylobacterium</taxon>
    </lineage>
</organism>
<dbReference type="AlphaFoldDB" id="A0A328AEV1"/>